<name>A0ABW7JF03_9VIBR</name>
<dbReference type="PIRSF" id="PIRSF000446">
    <property type="entry name" value="Mct"/>
    <property type="match status" value="1"/>
</dbReference>
<dbReference type="Gene3D" id="3.30.70.250">
    <property type="entry name" value="Malonyl-CoA ACP transacylase, ACP-binding"/>
    <property type="match status" value="1"/>
</dbReference>
<dbReference type="InterPro" id="IPR017554">
    <property type="entry name" value="Malonate_deCOase_MdcHsu"/>
</dbReference>
<evidence type="ECO:0000256" key="3">
    <source>
        <dbReference type="ARBA" id="ARBA00022679"/>
    </source>
</evidence>
<dbReference type="InterPro" id="IPR016035">
    <property type="entry name" value="Acyl_Trfase/lysoPLipase"/>
</dbReference>
<protein>
    <recommendedName>
        <fullName evidence="2 6">Malonyl CoA-acyl carrier protein transacylase</fullName>
        <ecNumber evidence="1 6">2.3.1.39</ecNumber>
    </recommendedName>
</protein>
<gene>
    <name evidence="8" type="primary">mdcH</name>
    <name evidence="8" type="ORF">ACGRHZ_27175</name>
</gene>
<dbReference type="SUPFAM" id="SSF55048">
    <property type="entry name" value="Probable ACP-binding domain of malonyl-CoA ACP transacylase"/>
    <property type="match status" value="1"/>
</dbReference>
<dbReference type="InterPro" id="IPR014043">
    <property type="entry name" value="Acyl_transferase_dom"/>
</dbReference>
<dbReference type="InterPro" id="IPR001227">
    <property type="entry name" value="Ac_transferase_dom_sf"/>
</dbReference>
<proteinExistence type="inferred from homology"/>
<dbReference type="SMART" id="SM00827">
    <property type="entry name" value="PKS_AT"/>
    <property type="match status" value="1"/>
</dbReference>
<dbReference type="SUPFAM" id="SSF52151">
    <property type="entry name" value="FabD/lysophospholipase-like"/>
    <property type="match status" value="1"/>
</dbReference>
<dbReference type="EC" id="2.3.1.39" evidence="1 6"/>
<dbReference type="PANTHER" id="PTHR42681:SF1">
    <property type="entry name" value="MALONYL-COA-ACYL CARRIER PROTEIN TRANSACYLASE, MITOCHONDRIAL"/>
    <property type="match status" value="1"/>
</dbReference>
<dbReference type="InterPro" id="IPR016036">
    <property type="entry name" value="Malonyl_transacylase_ACP-bd"/>
</dbReference>
<dbReference type="Gene3D" id="3.40.366.10">
    <property type="entry name" value="Malonyl-Coenzyme A Acyl Carrier Protein, domain 2"/>
    <property type="match status" value="1"/>
</dbReference>
<dbReference type="RefSeq" id="WP_394633255.1">
    <property type="nucleotide sequence ID" value="NZ_JBIHSE010000005.1"/>
</dbReference>
<sequence length="308" mass="33670">MSTLFTFPGQGAQKAKMLAELPDHPAVQKVLNQVSELLGQSVYELDTEEALSLNRNVQVAMTTAACATFEWLVAEGLKPSYVLGLSIGAFPAAICSGVISFEDGLKLVDLRGRLMQEAYPQGYGMAVIIGLSTQVVKAIVDELQSQGHEVYIANINTESQTIVSGSYPALDKACEMSAKQHATKAKRLNVNVASHCALLNKQAGELWQAIKQIEFKRPKMAYASASTARVLYDVEKIRYDLAYNMAKQVKWWESAAMIDQRGVKLAIELTPGSVLTGLCKASMQDAYCVSLETTSLDNLKALYQKTLY</sequence>
<evidence type="ECO:0000256" key="2">
    <source>
        <dbReference type="ARBA" id="ARBA00018953"/>
    </source>
</evidence>
<comment type="caution">
    <text evidence="8">The sequence shown here is derived from an EMBL/GenBank/DDBJ whole genome shotgun (WGS) entry which is preliminary data.</text>
</comment>
<dbReference type="PANTHER" id="PTHR42681">
    <property type="entry name" value="MALONYL-COA-ACYL CARRIER PROTEIN TRANSACYLASE, MITOCHONDRIAL"/>
    <property type="match status" value="1"/>
</dbReference>
<dbReference type="Proteomes" id="UP001607221">
    <property type="component" value="Unassembled WGS sequence"/>
</dbReference>
<keyword evidence="3 6" id="KW-0808">Transferase</keyword>
<evidence type="ECO:0000313" key="8">
    <source>
        <dbReference type="EMBL" id="MFH0274955.1"/>
    </source>
</evidence>
<keyword evidence="4 6" id="KW-0012">Acyltransferase</keyword>
<evidence type="ECO:0000256" key="5">
    <source>
        <dbReference type="ARBA" id="ARBA00048462"/>
    </source>
</evidence>
<comment type="similarity">
    <text evidence="6">Belongs to the fabD family.</text>
</comment>
<comment type="catalytic activity">
    <reaction evidence="5 6">
        <text>holo-[ACP] + malonyl-CoA = malonyl-[ACP] + CoA</text>
        <dbReference type="Rhea" id="RHEA:41792"/>
        <dbReference type="Rhea" id="RHEA-COMP:9623"/>
        <dbReference type="Rhea" id="RHEA-COMP:9685"/>
        <dbReference type="ChEBI" id="CHEBI:57287"/>
        <dbReference type="ChEBI" id="CHEBI:57384"/>
        <dbReference type="ChEBI" id="CHEBI:64479"/>
        <dbReference type="ChEBI" id="CHEBI:78449"/>
        <dbReference type="EC" id="2.3.1.39"/>
    </reaction>
</comment>
<accession>A0ABW7JF03</accession>
<dbReference type="NCBIfam" id="TIGR03131">
    <property type="entry name" value="malonate_mdcH"/>
    <property type="match status" value="1"/>
</dbReference>
<evidence type="ECO:0000256" key="6">
    <source>
        <dbReference type="PIRNR" id="PIRNR000446"/>
    </source>
</evidence>
<evidence type="ECO:0000256" key="1">
    <source>
        <dbReference type="ARBA" id="ARBA00013258"/>
    </source>
</evidence>
<dbReference type="Pfam" id="PF00698">
    <property type="entry name" value="Acyl_transf_1"/>
    <property type="match status" value="1"/>
</dbReference>
<dbReference type="EMBL" id="JBIHSE010000005">
    <property type="protein sequence ID" value="MFH0274955.1"/>
    <property type="molecule type" value="Genomic_DNA"/>
</dbReference>
<dbReference type="InterPro" id="IPR050858">
    <property type="entry name" value="Mal-CoA-ACP_Trans/PKS_FabD"/>
</dbReference>
<reference evidence="8 9" key="1">
    <citation type="submission" date="2024-10" db="EMBL/GenBank/DDBJ databases">
        <authorList>
            <person name="Yibar A."/>
            <person name="Saticioglu I.B."/>
            <person name="Duman M."/>
            <person name="Ajmi N."/>
            <person name="Gurler F."/>
            <person name="Ay H."/>
            <person name="Onuk E."/>
            <person name="Guler S."/>
            <person name="Romalde J.L."/>
        </authorList>
    </citation>
    <scope>NUCLEOTIDE SEQUENCE [LARGE SCALE GENOMIC DNA]</scope>
    <source>
        <strain evidence="8 9">1-TCBS-A</strain>
    </source>
</reference>
<evidence type="ECO:0000259" key="7">
    <source>
        <dbReference type="SMART" id="SM00827"/>
    </source>
</evidence>
<organism evidence="8 9">
    <name type="scientific">Vibrio jasicida</name>
    <dbReference type="NCBI Taxonomy" id="766224"/>
    <lineage>
        <taxon>Bacteria</taxon>
        <taxon>Pseudomonadati</taxon>
        <taxon>Pseudomonadota</taxon>
        <taxon>Gammaproteobacteria</taxon>
        <taxon>Vibrionales</taxon>
        <taxon>Vibrionaceae</taxon>
        <taxon>Vibrio</taxon>
    </lineage>
</organism>
<dbReference type="InterPro" id="IPR024925">
    <property type="entry name" value="Malonyl_CoA-ACP_transAc"/>
</dbReference>
<keyword evidence="9" id="KW-1185">Reference proteome</keyword>
<evidence type="ECO:0000256" key="4">
    <source>
        <dbReference type="ARBA" id="ARBA00023315"/>
    </source>
</evidence>
<evidence type="ECO:0000313" key="9">
    <source>
        <dbReference type="Proteomes" id="UP001607221"/>
    </source>
</evidence>
<feature type="domain" description="Malonyl-CoA:ACP transacylase (MAT)" evidence="7">
    <location>
        <begin position="6"/>
        <end position="293"/>
    </location>
</feature>